<accession>A0A0E0AUR9</accession>
<dbReference type="HOGENOM" id="CLU_2779989_0_0_1"/>
<dbReference type="Proteomes" id="UP000026961">
    <property type="component" value="Chromosome 8"/>
</dbReference>
<proteinExistence type="predicted"/>
<reference evidence="1" key="2">
    <citation type="submission" date="2018-05" db="EMBL/GenBank/DDBJ databases">
        <title>OgluRS3 (Oryza glumaepatula Reference Sequence Version 3).</title>
        <authorList>
            <person name="Zhang J."/>
            <person name="Kudrna D."/>
            <person name="Lee S."/>
            <person name="Talag J."/>
            <person name="Welchert J."/>
            <person name="Wing R.A."/>
        </authorList>
    </citation>
    <scope>NUCLEOTIDE SEQUENCE [LARGE SCALE GENOMIC DNA]</scope>
</reference>
<sequence length="69" mass="8067">MRLTAKRLEDAALSYRGEDRVQLLRRWLVMLRETQRAAAVEKEAKRAAHPDQHLPVLDLYMDYETGASR</sequence>
<dbReference type="PANTHER" id="PTHR34121">
    <property type="entry name" value="MYOSIN-11"/>
    <property type="match status" value="1"/>
</dbReference>
<keyword evidence="2" id="KW-1185">Reference proteome</keyword>
<dbReference type="Gramene" id="OGLUM08G13700.1">
    <property type="protein sequence ID" value="OGLUM08G13700.1"/>
    <property type="gene ID" value="OGLUM08G13700"/>
</dbReference>
<evidence type="ECO:0000313" key="1">
    <source>
        <dbReference type="EnsemblPlants" id="OGLUM08G13700.1"/>
    </source>
</evidence>
<protein>
    <recommendedName>
        <fullName evidence="3">Rx N-terminal domain-containing protein</fullName>
    </recommendedName>
</protein>
<evidence type="ECO:0000313" key="2">
    <source>
        <dbReference type="Proteomes" id="UP000026961"/>
    </source>
</evidence>
<organism evidence="1">
    <name type="scientific">Oryza glumipatula</name>
    <dbReference type="NCBI Taxonomy" id="40148"/>
    <lineage>
        <taxon>Eukaryota</taxon>
        <taxon>Viridiplantae</taxon>
        <taxon>Streptophyta</taxon>
        <taxon>Embryophyta</taxon>
        <taxon>Tracheophyta</taxon>
        <taxon>Spermatophyta</taxon>
        <taxon>Magnoliopsida</taxon>
        <taxon>Liliopsida</taxon>
        <taxon>Poales</taxon>
        <taxon>Poaceae</taxon>
        <taxon>BOP clade</taxon>
        <taxon>Oryzoideae</taxon>
        <taxon>Oryzeae</taxon>
        <taxon>Oryzinae</taxon>
        <taxon>Oryza</taxon>
    </lineage>
</organism>
<dbReference type="EnsemblPlants" id="OGLUM08G13700.1">
    <property type="protein sequence ID" value="OGLUM08G13700.1"/>
    <property type="gene ID" value="OGLUM08G13700"/>
</dbReference>
<dbReference type="AlphaFoldDB" id="A0A0E0AUR9"/>
<evidence type="ECO:0008006" key="3">
    <source>
        <dbReference type="Google" id="ProtNLM"/>
    </source>
</evidence>
<dbReference type="STRING" id="40148.A0A0E0AUR9"/>
<name>A0A0E0AUR9_9ORYZ</name>
<dbReference type="PANTHER" id="PTHR34121:SF2">
    <property type="entry name" value="EXPRESSED PROTEIN"/>
    <property type="match status" value="1"/>
</dbReference>
<reference evidence="1" key="1">
    <citation type="submission" date="2015-04" db="UniProtKB">
        <authorList>
            <consortium name="EnsemblPlants"/>
        </authorList>
    </citation>
    <scope>IDENTIFICATION</scope>
</reference>